<reference evidence="5 7" key="2">
    <citation type="submission" date="2016-04" db="EMBL/GenBank/DDBJ databases">
        <authorList>
            <person name="Millard A."/>
        </authorList>
    </citation>
    <scope>NUCLEOTIDE SEQUENCE [LARGE SCALE GENOMIC DNA]</scope>
    <source>
        <strain evidence="5">Isolate 22</strain>
    </source>
</reference>
<dbReference type="RefSeq" id="WP_002301685.1">
    <property type="nucleotide sequence ID" value="NZ_AP027222.1"/>
</dbReference>
<dbReference type="PATRIC" id="fig|1352.1358.peg.2938"/>
<reference evidence="4" key="3">
    <citation type="submission" date="2023-03" db="EMBL/GenBank/DDBJ databases">
        <authorList>
            <person name="Shen W."/>
            <person name="Cai J."/>
        </authorList>
    </citation>
    <scope>NUCLEOTIDE SEQUENCE</scope>
    <source>
        <strain evidence="4">B1010-2</strain>
    </source>
</reference>
<dbReference type="PANTHER" id="PTHR33799">
    <property type="entry name" value="PTS PERMEASE-RELATED-RELATED"/>
    <property type="match status" value="1"/>
</dbReference>
<evidence type="ECO:0000313" key="3">
    <source>
        <dbReference type="EMBL" id="KWX16292.1"/>
    </source>
</evidence>
<dbReference type="EC" id="2.7.1.-" evidence="5"/>
<evidence type="ECO:0000313" key="7">
    <source>
        <dbReference type="Proteomes" id="UP000183509"/>
    </source>
</evidence>
<evidence type="ECO:0000313" key="6">
    <source>
        <dbReference type="Proteomes" id="UP000070452"/>
    </source>
</evidence>
<dbReference type="Gene3D" id="3.40.50.510">
    <property type="entry name" value="Phosphotransferase system, mannose-type IIA component"/>
    <property type="match status" value="1"/>
</dbReference>
<sequence>MRKIVIATHSMMAKGLKDTLEFIIGPQKSLLAITAYIDSDYSINQEIEQLFSDLAPDDELIVTVDLLGGSVSNAFSEQIGKDNFYLISGVNLPLLLELCLSGEQDTKKLIQKAMNSGNEGIVLVNELLEKTEEDDF</sequence>
<dbReference type="GO" id="GO:0016740">
    <property type="term" value="F:transferase activity"/>
    <property type="evidence" value="ECO:0007669"/>
    <property type="project" value="UniProtKB-KW"/>
</dbReference>
<evidence type="ECO:0000313" key="4">
    <source>
        <dbReference type="EMBL" id="MDT2370821.1"/>
    </source>
</evidence>
<dbReference type="InterPro" id="IPR051471">
    <property type="entry name" value="Bacterial_PTS_sugar_comp"/>
</dbReference>
<evidence type="ECO:0000256" key="1">
    <source>
        <dbReference type="ARBA" id="ARBA00022679"/>
    </source>
</evidence>
<dbReference type="EMBL" id="JARPTX010000050">
    <property type="protein sequence ID" value="MDT2370821.1"/>
    <property type="molecule type" value="Genomic_DNA"/>
</dbReference>
<reference evidence="3 6" key="1">
    <citation type="submission" date="2016-01" db="EMBL/GenBank/DDBJ databases">
        <title>Molecular Mechanisms for transfer of large genomic segments between Enterococcus faecium strains.</title>
        <authorList>
            <person name="Garcia-Solache M.A."/>
            <person name="Lebreton F."/>
            <person name="Mclaughlin R.E."/>
            <person name="Whiteaker J.D."/>
            <person name="Gilmore M.S."/>
            <person name="Rice L.B."/>
        </authorList>
    </citation>
    <scope>NUCLEOTIDE SEQUENCE [LARGE SCALE GENOMIC DNA]</scope>
    <source>
        <strain evidence="3 6">D344RRF x C68</strain>
    </source>
</reference>
<comment type="caution">
    <text evidence="3">The sequence shown here is derived from an EMBL/GenBank/DDBJ whole genome shotgun (WGS) entry which is preliminary data.</text>
</comment>
<dbReference type="GO" id="GO:0009401">
    <property type="term" value="P:phosphoenolpyruvate-dependent sugar phosphotransferase system"/>
    <property type="evidence" value="ECO:0007669"/>
    <property type="project" value="InterPro"/>
</dbReference>
<dbReference type="InterPro" id="IPR004701">
    <property type="entry name" value="PTS_EIIA_man-typ"/>
</dbReference>
<keyword evidence="1 5" id="KW-0808">Transferase</keyword>
<gene>
    <name evidence="3" type="ORF">AWT83_16255</name>
    <name evidence="5" type="ORF">DTPHA_602930</name>
    <name evidence="4" type="ORF">P6Z85_11835</name>
</gene>
<evidence type="ECO:0000313" key="5">
    <source>
        <dbReference type="EMBL" id="SAZ41350.1"/>
    </source>
</evidence>
<dbReference type="SUPFAM" id="SSF53062">
    <property type="entry name" value="PTS system fructose IIA component-like"/>
    <property type="match status" value="1"/>
</dbReference>
<organism evidence="3 6">
    <name type="scientific">Enterococcus faecium</name>
    <name type="common">Streptococcus faecium</name>
    <dbReference type="NCBI Taxonomy" id="1352"/>
    <lineage>
        <taxon>Bacteria</taxon>
        <taxon>Bacillati</taxon>
        <taxon>Bacillota</taxon>
        <taxon>Bacilli</taxon>
        <taxon>Lactobacillales</taxon>
        <taxon>Enterococcaceae</taxon>
        <taxon>Enterococcus</taxon>
    </lineage>
</organism>
<dbReference type="Pfam" id="PF03610">
    <property type="entry name" value="EIIA-man"/>
    <property type="match status" value="1"/>
</dbReference>
<dbReference type="InterPro" id="IPR036662">
    <property type="entry name" value="PTS_EIIA_man-typ_sf"/>
</dbReference>
<evidence type="ECO:0000259" key="2">
    <source>
        <dbReference type="PROSITE" id="PS51096"/>
    </source>
</evidence>
<dbReference type="Proteomes" id="UP000183509">
    <property type="component" value="Unassembled WGS sequence"/>
</dbReference>
<dbReference type="Proteomes" id="UP000070452">
    <property type="component" value="Unassembled WGS sequence"/>
</dbReference>
<proteinExistence type="predicted"/>
<dbReference type="PROSITE" id="PS51096">
    <property type="entry name" value="PTS_EIIA_TYPE_4"/>
    <property type="match status" value="1"/>
</dbReference>
<dbReference type="PANTHER" id="PTHR33799:SF1">
    <property type="entry name" value="PTS SYSTEM MANNOSE-SPECIFIC EIIAB COMPONENT-RELATED"/>
    <property type="match status" value="1"/>
</dbReference>
<accession>A0A132P2T4</accession>
<dbReference type="EMBL" id="FKLM01000108">
    <property type="protein sequence ID" value="SAZ41350.1"/>
    <property type="molecule type" value="Genomic_DNA"/>
</dbReference>
<dbReference type="Proteomes" id="UP001260956">
    <property type="component" value="Unassembled WGS sequence"/>
</dbReference>
<dbReference type="AlphaFoldDB" id="A0A132P2T4"/>
<dbReference type="GO" id="GO:0016020">
    <property type="term" value="C:membrane"/>
    <property type="evidence" value="ECO:0007669"/>
    <property type="project" value="InterPro"/>
</dbReference>
<feature type="domain" description="PTS EIIA type-4" evidence="2">
    <location>
        <begin position="1"/>
        <end position="121"/>
    </location>
</feature>
<dbReference type="EMBL" id="LRHK01000008">
    <property type="protein sequence ID" value="KWX16292.1"/>
    <property type="molecule type" value="Genomic_DNA"/>
</dbReference>
<protein>
    <submittedName>
        <fullName evidence="3">PTS fructose transporter subunit IIA</fullName>
    </submittedName>
    <submittedName>
        <fullName evidence="5">PTS system, mannose/fructose/sorbose-specific IIA component</fullName>
        <ecNumber evidence="5">2.7.1.-</ecNumber>
    </submittedName>
</protein>
<name>A0A132P2T4_ENTFC</name>